<feature type="domain" description="ABC3 transporter permease C-terminal" evidence="8">
    <location>
        <begin position="331"/>
        <end position="458"/>
    </location>
</feature>
<keyword evidence="5 7" id="KW-1133">Transmembrane helix</keyword>
<evidence type="ECO:0000313" key="9">
    <source>
        <dbReference type="EMBL" id="GIL41736.1"/>
    </source>
</evidence>
<feature type="transmembrane region" description="Helical" evidence="7">
    <location>
        <begin position="377"/>
        <end position="403"/>
    </location>
</feature>
<evidence type="ECO:0000256" key="6">
    <source>
        <dbReference type="ARBA" id="ARBA00023136"/>
    </source>
</evidence>
<accession>A0A8S8XKR1</accession>
<comment type="similarity">
    <text evidence="2">Belongs to the ABC-4 integral membrane protein family. LolC/E subfamily.</text>
</comment>
<evidence type="ECO:0000259" key="8">
    <source>
        <dbReference type="Pfam" id="PF02687"/>
    </source>
</evidence>
<dbReference type="InterPro" id="IPR051447">
    <property type="entry name" value="Lipoprotein-release_system"/>
</dbReference>
<gene>
    <name evidence="9" type="ORF">TMPK1_39730</name>
</gene>
<name>A0A8S8XKR1_9PROT</name>
<keyword evidence="6 7" id="KW-0472">Membrane</keyword>
<proteinExistence type="inferred from homology"/>
<evidence type="ECO:0000256" key="4">
    <source>
        <dbReference type="ARBA" id="ARBA00022692"/>
    </source>
</evidence>
<dbReference type="InterPro" id="IPR003838">
    <property type="entry name" value="ABC3_permease_C"/>
</dbReference>
<keyword evidence="4 7" id="KW-0812">Transmembrane</keyword>
<evidence type="ECO:0000313" key="10">
    <source>
        <dbReference type="Proteomes" id="UP000681075"/>
    </source>
</evidence>
<protein>
    <submittedName>
        <fullName evidence="9">Permease</fullName>
    </submittedName>
</protein>
<dbReference type="Pfam" id="PF02687">
    <property type="entry name" value="FtsX"/>
    <property type="match status" value="1"/>
</dbReference>
<dbReference type="PANTHER" id="PTHR30489:SF0">
    <property type="entry name" value="LIPOPROTEIN-RELEASING SYSTEM TRANSMEMBRANE PROTEIN LOLE"/>
    <property type="match status" value="1"/>
</dbReference>
<dbReference type="GO" id="GO:0098797">
    <property type="term" value="C:plasma membrane protein complex"/>
    <property type="evidence" value="ECO:0007669"/>
    <property type="project" value="TreeGrafter"/>
</dbReference>
<dbReference type="PANTHER" id="PTHR30489">
    <property type="entry name" value="LIPOPROTEIN-RELEASING SYSTEM TRANSMEMBRANE PROTEIN LOLE"/>
    <property type="match status" value="1"/>
</dbReference>
<comment type="caution">
    <text evidence="9">The sequence shown here is derived from an EMBL/GenBank/DDBJ whole genome shotgun (WGS) entry which is preliminary data.</text>
</comment>
<evidence type="ECO:0000256" key="2">
    <source>
        <dbReference type="ARBA" id="ARBA00005236"/>
    </source>
</evidence>
<keyword evidence="10" id="KW-1185">Reference proteome</keyword>
<comment type="subcellular location">
    <subcellularLocation>
        <location evidence="1">Cell membrane</location>
        <topology evidence="1">Multi-pass membrane protein</topology>
    </subcellularLocation>
</comment>
<dbReference type="RefSeq" id="WP_420245357.1">
    <property type="nucleotide sequence ID" value="NZ_BOPV01000001.1"/>
</dbReference>
<dbReference type="Proteomes" id="UP000681075">
    <property type="component" value="Unassembled WGS sequence"/>
</dbReference>
<evidence type="ECO:0000256" key="3">
    <source>
        <dbReference type="ARBA" id="ARBA00022475"/>
    </source>
</evidence>
<sequence>MMRLLQIAFRNILRNRRRSLMTGSAVAAGAAAMLLFGGFAAYIFAGLETNNVQRVGHLTIFRSGYFLFGSGNPAAYGIDRYQSVIDLVRKDPVLQPMIRVVTPTQTLLGIAGNFSGEADASKTFMGVGLIPSDRERMRQWDEFGVSARYVGDARLSDQDPERGLLGVGIARILGLCAPLSLPNCAGAPRAAEVKKPVSVRQDIADLAARSIERGGDKQAMPQINLLAATAGGAPNVVVLSVRGAESQAAKELDDNYVAMHLALAQQLVYGRGEHKATGIVLQLHRSEDMPAARARLTTVLQQNNLPLEVRDFAEQVPFYTQVVALFSSIFFFIALVMGVIVLFAVVNTMTMNVMERTNEIGTIRAMGVRRASIRWQFIAEGALIGAVGASIGAVLAIAIALLINRAGLTWMPPGSAAPSPLRLEVLSHPRLILSTWLVLAVMATIAALLPAGRAARLSVVDALRHV</sequence>
<feature type="transmembrane region" description="Helical" evidence="7">
    <location>
        <begin position="322"/>
        <end position="346"/>
    </location>
</feature>
<keyword evidence="3" id="KW-1003">Cell membrane</keyword>
<organism evidence="9 10">
    <name type="scientific">Roseiterribacter gracilis</name>
    <dbReference type="NCBI Taxonomy" id="2812848"/>
    <lineage>
        <taxon>Bacteria</taxon>
        <taxon>Pseudomonadati</taxon>
        <taxon>Pseudomonadota</taxon>
        <taxon>Alphaproteobacteria</taxon>
        <taxon>Rhodospirillales</taxon>
        <taxon>Roseiterribacteraceae</taxon>
        <taxon>Roseiterribacter</taxon>
    </lineage>
</organism>
<dbReference type="AlphaFoldDB" id="A0A8S8XKR1"/>
<evidence type="ECO:0000256" key="1">
    <source>
        <dbReference type="ARBA" id="ARBA00004651"/>
    </source>
</evidence>
<evidence type="ECO:0000256" key="7">
    <source>
        <dbReference type="SAM" id="Phobius"/>
    </source>
</evidence>
<feature type="transmembrane region" description="Helical" evidence="7">
    <location>
        <begin position="431"/>
        <end position="449"/>
    </location>
</feature>
<reference evidence="9" key="1">
    <citation type="submission" date="2021-02" db="EMBL/GenBank/DDBJ databases">
        <title>Genome sequence of Rhodospirillales sp. strain TMPK1 isolated from soil.</title>
        <authorList>
            <person name="Nakai R."/>
            <person name="Kusada H."/>
            <person name="Tamaki H."/>
        </authorList>
    </citation>
    <scope>NUCLEOTIDE SEQUENCE</scope>
    <source>
        <strain evidence="9">TMPK1</strain>
    </source>
</reference>
<evidence type="ECO:0000256" key="5">
    <source>
        <dbReference type="ARBA" id="ARBA00022989"/>
    </source>
</evidence>
<dbReference type="EMBL" id="BOPV01000001">
    <property type="protein sequence ID" value="GIL41736.1"/>
    <property type="molecule type" value="Genomic_DNA"/>
</dbReference>
<dbReference type="GO" id="GO:0044874">
    <property type="term" value="P:lipoprotein localization to outer membrane"/>
    <property type="evidence" value="ECO:0007669"/>
    <property type="project" value="TreeGrafter"/>
</dbReference>